<evidence type="ECO:0000313" key="3">
    <source>
        <dbReference type="EMBL" id="MDQ0168709.1"/>
    </source>
</evidence>
<dbReference type="RefSeq" id="WP_307211919.1">
    <property type="nucleotide sequence ID" value="NZ_JAUSTI010000001.1"/>
</dbReference>
<keyword evidence="3" id="KW-0547">Nucleotide-binding</keyword>
<dbReference type="GO" id="GO:0016787">
    <property type="term" value="F:hydrolase activity"/>
    <property type="evidence" value="ECO:0007669"/>
    <property type="project" value="UniProtKB-KW"/>
</dbReference>
<organism evidence="3 4">
    <name type="scientific">Paenibacillus tundrae</name>
    <dbReference type="NCBI Taxonomy" id="528187"/>
    <lineage>
        <taxon>Bacteria</taxon>
        <taxon>Bacillati</taxon>
        <taxon>Bacillota</taxon>
        <taxon>Bacilli</taxon>
        <taxon>Bacillales</taxon>
        <taxon>Paenibacillaceae</taxon>
        <taxon>Paenibacillus</taxon>
    </lineage>
</organism>
<dbReference type="InterPro" id="IPR027417">
    <property type="entry name" value="P-loop_NTPase"/>
</dbReference>
<protein>
    <submittedName>
        <fullName evidence="3">Replicative DNA helicase</fullName>
        <ecNumber evidence="3">3.6.4.12</ecNumber>
    </submittedName>
</protein>
<dbReference type="EMBL" id="JAUSTI010000001">
    <property type="protein sequence ID" value="MDQ0168709.1"/>
    <property type="molecule type" value="Genomic_DNA"/>
</dbReference>
<dbReference type="EC" id="3.6.4.12" evidence="3"/>
<dbReference type="Pfam" id="PF03796">
    <property type="entry name" value="DnaB_C"/>
    <property type="match status" value="1"/>
</dbReference>
<keyword evidence="4" id="KW-1185">Reference proteome</keyword>
<feature type="compositionally biased region" description="Basic and acidic residues" evidence="1">
    <location>
        <begin position="361"/>
        <end position="372"/>
    </location>
</feature>
<dbReference type="Proteomes" id="UP001233836">
    <property type="component" value="Unassembled WGS sequence"/>
</dbReference>
<sequence>MAVTGQQLLSKLIDEGSTQALAKYNVKRSDFPSRHEQSAYDFIVDYAADNGGAAPSVATFVANNPQIKYIPEVTDAYEYLASQLKDAVGKRELAEYINSPEFEQAYESLPTETFINSLTDKLARIKMETRTGVPKMTDISTSGERFLTEFRARKAGTSFLIWLSKFGTINEKIGGYFSGNTYAWYARSGRGKSVMVMEDAIEAAFQGANVLIWALEMSEYEWMARAYSSISARISDTIRRIDGVDYTVGFDNRAMLMGTMDDGYERGLETFVDMLSEVVPGRIVIRAADSESFAQRSIAQLEVDIAEIDADVVVVDPIYLMDFERNTSHVAGGDVAATSVKLKRLAGQTKTVIHLVTQAEEDAKEKNEDGTRELSPPPRAGIKKSKAILEDAANVFGIDTLAQEGRGVIELGKGRNGGEDTRVEIVYLPNYGVVRELDAKGQAEQFASVSGF</sequence>
<accession>A0ABT9W6M1</accession>
<dbReference type="PROSITE" id="PS51199">
    <property type="entry name" value="SF4_HELICASE"/>
    <property type="match status" value="1"/>
</dbReference>
<keyword evidence="3" id="KW-0378">Hydrolase</keyword>
<dbReference type="InterPro" id="IPR007694">
    <property type="entry name" value="DNA_helicase_DnaB-like_C"/>
</dbReference>
<proteinExistence type="predicted"/>
<keyword evidence="3" id="KW-0347">Helicase</keyword>
<evidence type="ECO:0000313" key="4">
    <source>
        <dbReference type="Proteomes" id="UP001233836"/>
    </source>
</evidence>
<dbReference type="Gene3D" id="3.40.50.300">
    <property type="entry name" value="P-loop containing nucleotide triphosphate hydrolases"/>
    <property type="match status" value="1"/>
</dbReference>
<evidence type="ECO:0000256" key="1">
    <source>
        <dbReference type="SAM" id="MobiDB-lite"/>
    </source>
</evidence>
<evidence type="ECO:0000259" key="2">
    <source>
        <dbReference type="PROSITE" id="PS51199"/>
    </source>
</evidence>
<name>A0ABT9W6M1_9BACL</name>
<feature type="domain" description="SF4 helicase" evidence="2">
    <location>
        <begin position="155"/>
        <end position="441"/>
    </location>
</feature>
<keyword evidence="3" id="KW-0067">ATP-binding</keyword>
<comment type="caution">
    <text evidence="3">The sequence shown here is derived from an EMBL/GenBank/DDBJ whole genome shotgun (WGS) entry which is preliminary data.</text>
</comment>
<reference evidence="3 4" key="1">
    <citation type="submission" date="2023-07" db="EMBL/GenBank/DDBJ databases">
        <title>Sorghum-associated microbial communities from plants grown in Nebraska, USA.</title>
        <authorList>
            <person name="Schachtman D."/>
        </authorList>
    </citation>
    <scope>NUCLEOTIDE SEQUENCE [LARGE SCALE GENOMIC DNA]</scope>
    <source>
        <strain evidence="3 4">DS1314</strain>
    </source>
</reference>
<dbReference type="GO" id="GO:0003678">
    <property type="term" value="F:DNA helicase activity"/>
    <property type="evidence" value="ECO:0007669"/>
    <property type="project" value="UniProtKB-EC"/>
</dbReference>
<dbReference type="SUPFAM" id="SSF52540">
    <property type="entry name" value="P-loop containing nucleoside triphosphate hydrolases"/>
    <property type="match status" value="1"/>
</dbReference>
<feature type="region of interest" description="Disordered" evidence="1">
    <location>
        <begin position="360"/>
        <end position="381"/>
    </location>
</feature>
<gene>
    <name evidence="3" type="ORF">J2T19_000146</name>
</gene>